<name>A0A484IAI7_9ARCH</name>
<dbReference type="EMBL" id="LR216287">
    <property type="protein sequence ID" value="VFJ13842.1"/>
    <property type="molecule type" value="Genomic_DNA"/>
</dbReference>
<evidence type="ECO:0000256" key="1">
    <source>
        <dbReference type="SAM" id="Phobius"/>
    </source>
</evidence>
<accession>A0A484IAI7</accession>
<sequence>MSAKKLWYHTIMLLNYNYLSFSDNKLRMLSGLIHYVTIGYITIFIIISGKANIVRIDQICILC</sequence>
<dbReference type="AlphaFoldDB" id="A0A484IAI7"/>
<dbReference type="Proteomes" id="UP000294299">
    <property type="component" value="Chromosome NFRAN"/>
</dbReference>
<evidence type="ECO:0000313" key="3">
    <source>
        <dbReference type="Proteomes" id="UP000294299"/>
    </source>
</evidence>
<keyword evidence="3" id="KW-1185">Reference proteome</keyword>
<gene>
    <name evidence="2" type="ORF">NFRAN_1520</name>
</gene>
<dbReference type="KEGG" id="nfn:NFRAN_1520"/>
<feature type="transmembrane region" description="Helical" evidence="1">
    <location>
        <begin position="28"/>
        <end position="47"/>
    </location>
</feature>
<proteinExistence type="predicted"/>
<evidence type="ECO:0000313" key="2">
    <source>
        <dbReference type="EMBL" id="VFJ13842.1"/>
    </source>
</evidence>
<organism evidence="2 3">
    <name type="scientific">Candidatus Nitrosocosmicus franklandianus</name>
    <dbReference type="NCBI Taxonomy" id="1798806"/>
    <lineage>
        <taxon>Archaea</taxon>
        <taxon>Nitrososphaerota</taxon>
        <taxon>Nitrososphaeria</taxon>
        <taxon>Nitrososphaerales</taxon>
        <taxon>Nitrososphaeraceae</taxon>
        <taxon>Candidatus Nitrosocosmicus</taxon>
    </lineage>
</organism>
<keyword evidence="1" id="KW-0812">Transmembrane</keyword>
<protein>
    <submittedName>
        <fullName evidence="2">Uncharacterized protein</fullName>
    </submittedName>
</protein>
<reference evidence="2 3" key="1">
    <citation type="submission" date="2019-02" db="EMBL/GenBank/DDBJ databases">
        <authorList>
            <person name="Lehtovirta-Morley E L."/>
        </authorList>
    </citation>
    <scope>NUCLEOTIDE SEQUENCE [LARGE SCALE GENOMIC DNA]</scope>
    <source>
        <strain evidence="2">NFRAN1</strain>
    </source>
</reference>
<keyword evidence="1" id="KW-1133">Transmembrane helix</keyword>
<keyword evidence="1" id="KW-0472">Membrane</keyword>